<keyword evidence="1" id="KW-1133">Transmembrane helix</keyword>
<proteinExistence type="predicted"/>
<dbReference type="InterPro" id="IPR050640">
    <property type="entry name" value="Bact_2-comp_sensor_kinase"/>
</dbReference>
<evidence type="ECO:0000313" key="3">
    <source>
        <dbReference type="EMBL" id="GMQ29093.1"/>
    </source>
</evidence>
<dbReference type="Proteomes" id="UP001338309">
    <property type="component" value="Unassembled WGS sequence"/>
</dbReference>
<dbReference type="RefSeq" id="WP_338223823.1">
    <property type="nucleotide sequence ID" value="NZ_BTPD01000005.1"/>
</dbReference>
<evidence type="ECO:0000259" key="2">
    <source>
        <dbReference type="Pfam" id="PF06580"/>
    </source>
</evidence>
<organism evidence="3 4">
    <name type="scientific">Algoriphagus confluentis</name>
    <dbReference type="NCBI Taxonomy" id="1697556"/>
    <lineage>
        <taxon>Bacteria</taxon>
        <taxon>Pseudomonadati</taxon>
        <taxon>Bacteroidota</taxon>
        <taxon>Cytophagia</taxon>
        <taxon>Cytophagales</taxon>
        <taxon>Cyclobacteriaceae</taxon>
        <taxon>Algoriphagus</taxon>
    </lineage>
</organism>
<keyword evidence="4" id="KW-1185">Reference proteome</keyword>
<sequence length="349" mass="40634">MRLKEKTIRWIGIPIVAFVSSYFIEGHDLAYSSPLHAYLVSLIYTAVYWNGAVFIFFKLRKVFPHIPQTGKRLILTLLSLTLFISISSVIMKSLLEPNFQQEILSWKDYFQSMPFSFVISLIIGTFYEASYYFQNWKQSFVQNQQLKSEHLRSQFEVLQNQMSPHFLFNSLNTLTTLIAENQEMAIEFTQNLSEVYRYILKQKDRELVSLQEELDFAQSYLSLLEIRYPNSLTVKVEIDEKSKSYFIPPLTLQMLIENAIKHNSLSKMKPLLLEIYSQSSGTLVIKNNLQPKKTLERSTQTGLENIRKRYELLGCDPIDIIQTAHNFMVAVPIIEIKEERESIPSILTA</sequence>
<feature type="transmembrane region" description="Helical" evidence="1">
    <location>
        <begin position="115"/>
        <end position="133"/>
    </location>
</feature>
<feature type="domain" description="Signal transduction histidine kinase internal region" evidence="2">
    <location>
        <begin position="154"/>
        <end position="231"/>
    </location>
</feature>
<dbReference type="PANTHER" id="PTHR34220">
    <property type="entry name" value="SENSOR HISTIDINE KINASE YPDA"/>
    <property type="match status" value="1"/>
</dbReference>
<evidence type="ECO:0000256" key="1">
    <source>
        <dbReference type="SAM" id="Phobius"/>
    </source>
</evidence>
<dbReference type="Pfam" id="PF06580">
    <property type="entry name" value="His_kinase"/>
    <property type="match status" value="1"/>
</dbReference>
<dbReference type="InterPro" id="IPR010559">
    <property type="entry name" value="Sig_transdc_His_kin_internal"/>
</dbReference>
<gene>
    <name evidence="3" type="ORF">Aconfl_17360</name>
</gene>
<comment type="caution">
    <text evidence="3">The sequence shown here is derived from an EMBL/GenBank/DDBJ whole genome shotgun (WGS) entry which is preliminary data.</text>
</comment>
<dbReference type="EMBL" id="BTPD01000005">
    <property type="protein sequence ID" value="GMQ29093.1"/>
    <property type="molecule type" value="Genomic_DNA"/>
</dbReference>
<name>A0ABQ6PPH9_9BACT</name>
<protein>
    <recommendedName>
        <fullName evidence="2">Signal transduction histidine kinase internal region domain-containing protein</fullName>
    </recommendedName>
</protein>
<dbReference type="PANTHER" id="PTHR34220:SF7">
    <property type="entry name" value="SENSOR HISTIDINE KINASE YPDA"/>
    <property type="match status" value="1"/>
</dbReference>
<evidence type="ECO:0000313" key="4">
    <source>
        <dbReference type="Proteomes" id="UP001338309"/>
    </source>
</evidence>
<keyword evidence="1" id="KW-0812">Transmembrane</keyword>
<reference evidence="3 4" key="1">
    <citation type="submission" date="2023-08" db="EMBL/GenBank/DDBJ databases">
        <title>Draft genome sequence of Algoriphagus confluentis.</title>
        <authorList>
            <person name="Takatani N."/>
            <person name="Hosokawa M."/>
            <person name="Sawabe T."/>
        </authorList>
    </citation>
    <scope>NUCLEOTIDE SEQUENCE [LARGE SCALE GENOMIC DNA]</scope>
    <source>
        <strain evidence="3 4">NBRC 111222</strain>
    </source>
</reference>
<feature type="transmembrane region" description="Helical" evidence="1">
    <location>
        <begin position="36"/>
        <end position="57"/>
    </location>
</feature>
<feature type="transmembrane region" description="Helical" evidence="1">
    <location>
        <begin position="73"/>
        <end position="95"/>
    </location>
</feature>
<keyword evidence="1" id="KW-0472">Membrane</keyword>
<accession>A0ABQ6PPH9</accession>
<feature type="transmembrane region" description="Helical" evidence="1">
    <location>
        <begin position="7"/>
        <end position="24"/>
    </location>
</feature>